<dbReference type="InterPro" id="IPR057507">
    <property type="entry name" value="Sha_B-like_N"/>
</dbReference>
<feature type="compositionally biased region" description="Basic and acidic residues" evidence="1">
    <location>
        <begin position="1032"/>
        <end position="1042"/>
    </location>
</feature>
<dbReference type="PANTHER" id="PTHR39387">
    <property type="entry name" value="SHAVENOID, ISOFORM B"/>
    <property type="match status" value="1"/>
</dbReference>
<feature type="compositionally biased region" description="Basic and acidic residues" evidence="1">
    <location>
        <begin position="684"/>
        <end position="721"/>
    </location>
</feature>
<feature type="compositionally biased region" description="Basic and acidic residues" evidence="1">
    <location>
        <begin position="1594"/>
        <end position="1613"/>
    </location>
</feature>
<feature type="compositionally biased region" description="Low complexity" evidence="1">
    <location>
        <begin position="1251"/>
        <end position="1265"/>
    </location>
</feature>
<feature type="region of interest" description="Disordered" evidence="1">
    <location>
        <begin position="1304"/>
        <end position="1324"/>
    </location>
</feature>
<name>A0A8D8USF7_9HEMI</name>
<feature type="compositionally biased region" description="Low complexity" evidence="1">
    <location>
        <begin position="1043"/>
        <end position="1055"/>
    </location>
</feature>
<dbReference type="GO" id="GO:0035317">
    <property type="term" value="P:imaginal disc-derived wing hair organization"/>
    <property type="evidence" value="ECO:0007669"/>
    <property type="project" value="TreeGrafter"/>
</dbReference>
<feature type="compositionally biased region" description="Basic and acidic residues" evidence="1">
    <location>
        <begin position="729"/>
        <end position="745"/>
    </location>
</feature>
<feature type="region of interest" description="Disordered" evidence="1">
    <location>
        <begin position="1425"/>
        <end position="1508"/>
    </location>
</feature>
<feature type="region of interest" description="Disordered" evidence="1">
    <location>
        <begin position="597"/>
        <end position="748"/>
    </location>
</feature>
<feature type="compositionally biased region" description="Basic and acidic residues" evidence="1">
    <location>
        <begin position="656"/>
        <end position="675"/>
    </location>
</feature>
<feature type="domain" description="Shavenoid isoform B-like N-terminal" evidence="3">
    <location>
        <begin position="39"/>
        <end position="104"/>
    </location>
</feature>
<feature type="region of interest" description="Disordered" evidence="1">
    <location>
        <begin position="1146"/>
        <end position="1178"/>
    </location>
</feature>
<organism evidence="4">
    <name type="scientific">Cacopsylla melanoneura</name>
    <dbReference type="NCBI Taxonomy" id="428564"/>
    <lineage>
        <taxon>Eukaryota</taxon>
        <taxon>Metazoa</taxon>
        <taxon>Ecdysozoa</taxon>
        <taxon>Arthropoda</taxon>
        <taxon>Hexapoda</taxon>
        <taxon>Insecta</taxon>
        <taxon>Pterygota</taxon>
        <taxon>Neoptera</taxon>
        <taxon>Paraneoptera</taxon>
        <taxon>Hemiptera</taxon>
        <taxon>Sternorrhyncha</taxon>
        <taxon>Psylloidea</taxon>
        <taxon>Psyllidae</taxon>
        <taxon>Psyllinae</taxon>
        <taxon>Cacopsylla</taxon>
    </lineage>
</organism>
<feature type="compositionally biased region" description="Pro residues" evidence="1">
    <location>
        <begin position="1438"/>
        <end position="1449"/>
    </location>
</feature>
<feature type="compositionally biased region" description="Pro residues" evidence="1">
    <location>
        <begin position="1471"/>
        <end position="1484"/>
    </location>
</feature>
<feature type="region of interest" description="Disordered" evidence="1">
    <location>
        <begin position="1002"/>
        <end position="1059"/>
    </location>
</feature>
<feature type="compositionally biased region" description="Polar residues" evidence="1">
    <location>
        <begin position="1315"/>
        <end position="1324"/>
    </location>
</feature>
<feature type="compositionally biased region" description="Basic and acidic residues" evidence="1">
    <location>
        <begin position="597"/>
        <end position="640"/>
    </location>
</feature>
<dbReference type="Pfam" id="PF23328">
    <property type="entry name" value="Sha_B_N"/>
    <property type="match status" value="1"/>
</dbReference>
<sequence>MEPSVFSLVPQPVNLLLALLSCTVTMVLSQSDGGGPTDVTISRHHLGDMFSFQDSSSCSNEVCSSRSSATGQIYRVTPRGGCQCQCLPALPTYRDDMNVCVSDFSECTLSPFVSSGTTFQKIPFVFLPLKGQIIHPSAEILVQDISSGPLCVVSKSRYLTTSGWVEIGNQSTDFESPFKLHKDHNQVYLQWMGDTDLRHEMEGRLVLVSLMCKTKETKISTTPCIAFRVAGSPSIKEVLFSPDVAASFDPSASSSAWDYISLAGIAFILGLIYVTSVALYLYNKKRNAATSATGGGGGEEGKAAQGDKIGVGAPMMIKQEVIDERGVGRTIPEEGLIKSNPLLHHCHDNGDYMSDEFTNESDDQEDHMDNIINSNNINHFTSATIHHSLADDLYSTEHYGQSQDPLSNEKLPEENVSIIESMDKDDKGPPETVRAMSCGTARRKLYFNPAYFEHDLLIQPPAAAIEFLIKIREVIAIAKQKMSLKKYLPGLIKIPEEETLVIPKPSLKSSDLFETSPYERYQSGYSGQGNNNLNPPSKIQVDELNFMMFDQDGNNNTAASGQDCFYSNNESNCLINEQNNEFIYNKYRQDWNYNKEMDSEEQRSNASYNKDEMMSHRSKQDTLRSNHSARDDRSYRDEVKSNCSHRSYRSQCSYRSNRDDVKSNHSYKEDTRLDVRSNCSHRSSNRDDVRSNHSYKDELRSVRSQLDEARSNHSYKDELRSVRSQKTNAMDEIRSNTSGRDRRQCDQNPHSSCNTFKCNCHCSKQRPGKTPQCGSEFTYNLKHEDKCKLPSSRKSTHSEMLPHDRESVQSFRSLCHNDKCTRRAGTMPLATTPVKPTVPVTHNKQDSIHKWLQNIDVNRNQIVDMKDEIDQSIEAKPFIKPTRNKEKFSNYKKQKAPSPPKDGGKTKEESTNGTLDRKLDSRHSQNYRGRGEMRGEMSSSMEEDEETDPDGQIYEDNTEFNNRTKQTNNNNNIIANTITTKTQPDDKKHHQRLPNFSLLHRTNSMKGITNSTNVVEPETKSNQTKNNQNKTSDVKKTEHDTNNNETNQEPNANQAKLPQFKVNKPSQLHNSLMRSMANAALSQDQDLDSLEKSLYEQQIYQESESIRTPSDYDDIVKDITAIPSIRKHFNNLQYDEHDYEIVGNKNNVPTTPAAHTKDTTTPEEDTSTKPIQRNQLEEDMKRPFETNQQVMNRSSHSNGLQEILKSEEREVEGEEAPGKPTVGMEEFIKQNEGYSLISEIYINDSYNMHSSSLTNSTSSLSDSTDQGSEKLGADRIKINAHEGHLTIELEDDPQEYPIVNDSFEPDTLDRKDLNNNRSGQDTTDVTSVSDIYMDSLERTPLNTKRLVKNNLKTLRNIFELNSKMLTGQEEGTGIVAKQFNGSDVPPPNSLLSYNFIPKPPFDIHSDHDDSDTDYSQLSWCTNSEKQAKFSKRQRAPAAPTPPKLPPRNPNPSHDYYEFSVPSKNPIQEIVPPLPPRSIKPPLPPKNSQRRSADPPTSVKFLNRPLPDLPEDGTSVIQQDQDIYQAVIETNQSVFEQTAPPSDNIYNEIKTDVLAPVNTGFEFNNQKNLTPFEIFQLKRNRKLVRKPSTDSLLDENTKKETNERLDGENDDRGTPIEQNNAKTRRESGKQNQDLSVKEQMNKVLKQITTKGNTFDKPSKTSENNEDTKEDMEEPYYNVRNPPNQPEKETNRVRNASKKTNKLLENADQIPRYGLTKLKGRLTSSTPSSPASSLNEFYENKTFHGTSQPQVPTQLIKSFRKLSESSEYEFILPRSKHDSNVIIRHKSKHSQNTNKQKNNDSGYLSTSTSSGSETDENMMGGESDFSNDNESTSTNFTFYKH</sequence>
<evidence type="ECO:0000256" key="1">
    <source>
        <dbReference type="SAM" id="MobiDB-lite"/>
    </source>
</evidence>
<feature type="compositionally biased region" description="Low complexity" evidence="1">
    <location>
        <begin position="1020"/>
        <end position="1031"/>
    </location>
</feature>
<protein>
    <recommendedName>
        <fullName evidence="3">Shavenoid isoform B-like N-terminal domain-containing protein</fullName>
    </recommendedName>
</protein>
<evidence type="ECO:0000259" key="3">
    <source>
        <dbReference type="Pfam" id="PF23328"/>
    </source>
</evidence>
<feature type="region of interest" description="Disordered" evidence="1">
    <location>
        <begin position="1587"/>
        <end position="1732"/>
    </location>
</feature>
<dbReference type="EMBL" id="HBUF01348058">
    <property type="protein sequence ID" value="CAG6711308.1"/>
    <property type="molecule type" value="Transcribed_RNA"/>
</dbReference>
<feature type="compositionally biased region" description="Polar residues" evidence="1">
    <location>
        <begin position="641"/>
        <end position="655"/>
    </location>
</feature>
<feature type="compositionally biased region" description="Polar residues" evidence="1">
    <location>
        <begin position="1822"/>
        <end position="1839"/>
    </location>
</feature>
<dbReference type="GO" id="GO:0005938">
    <property type="term" value="C:cell cortex"/>
    <property type="evidence" value="ECO:0007669"/>
    <property type="project" value="TreeGrafter"/>
</dbReference>
<evidence type="ECO:0000256" key="2">
    <source>
        <dbReference type="SAM" id="SignalP"/>
    </source>
</evidence>
<keyword evidence="2" id="KW-0732">Signal</keyword>
<feature type="compositionally biased region" description="Polar residues" evidence="1">
    <location>
        <begin position="1002"/>
        <end position="1014"/>
    </location>
</feature>
<feature type="compositionally biased region" description="Polar residues" evidence="1">
    <location>
        <begin position="1788"/>
        <end position="1798"/>
    </location>
</feature>
<feature type="compositionally biased region" description="Low complexity" evidence="1">
    <location>
        <begin position="1799"/>
        <end position="1810"/>
    </location>
</feature>
<feature type="signal peptide" evidence="2">
    <location>
        <begin position="1"/>
        <end position="29"/>
    </location>
</feature>
<feature type="compositionally biased region" description="Basic and acidic residues" evidence="1">
    <location>
        <begin position="902"/>
        <end position="935"/>
    </location>
</feature>
<proteinExistence type="predicted"/>
<feature type="region of interest" description="Disordered" evidence="1">
    <location>
        <begin position="1251"/>
        <end position="1270"/>
    </location>
</feature>
<feature type="compositionally biased region" description="Acidic residues" evidence="1">
    <location>
        <begin position="1662"/>
        <end position="1672"/>
    </location>
</feature>
<accession>A0A8D8USF7</accession>
<feature type="compositionally biased region" description="Low complexity" evidence="1">
    <location>
        <begin position="1721"/>
        <end position="1731"/>
    </location>
</feature>
<feature type="region of interest" description="Disordered" evidence="1">
    <location>
        <begin position="1784"/>
        <end position="1839"/>
    </location>
</feature>
<evidence type="ECO:0000313" key="4">
    <source>
        <dbReference type="EMBL" id="CAG6711308.1"/>
    </source>
</evidence>
<dbReference type="PANTHER" id="PTHR39387:SF1">
    <property type="entry name" value="SHAVENOID, ISOFORM B"/>
    <property type="match status" value="1"/>
</dbReference>
<feature type="chain" id="PRO_5034501271" description="Shavenoid isoform B-like N-terminal domain-containing protein" evidence="2">
    <location>
        <begin position="30"/>
        <end position="1839"/>
    </location>
</feature>
<feature type="region of interest" description="Disordered" evidence="1">
    <location>
        <begin position="874"/>
        <end position="969"/>
    </location>
</feature>
<reference evidence="4" key="1">
    <citation type="submission" date="2021-05" db="EMBL/GenBank/DDBJ databases">
        <authorList>
            <person name="Alioto T."/>
            <person name="Alioto T."/>
            <person name="Gomez Garrido J."/>
        </authorList>
    </citation>
    <scope>NUCLEOTIDE SEQUENCE</scope>
</reference>